<evidence type="ECO:0000313" key="1">
    <source>
        <dbReference type="EMBL" id="AKU92639.1"/>
    </source>
</evidence>
<proteinExistence type="predicted"/>
<protein>
    <submittedName>
        <fullName evidence="1">Uncharacterized protein</fullName>
    </submittedName>
</protein>
<dbReference type="AlphaFoldDB" id="A0A0K1PHQ2"/>
<dbReference type="Proteomes" id="UP000055590">
    <property type="component" value="Chromosome"/>
</dbReference>
<dbReference type="EMBL" id="CP012332">
    <property type="protein sequence ID" value="AKU92639.1"/>
    <property type="molecule type" value="Genomic_DNA"/>
</dbReference>
<dbReference type="RefSeq" id="WP_050726779.1">
    <property type="nucleotide sequence ID" value="NZ_CP012332.1"/>
</dbReference>
<gene>
    <name evidence="1" type="ORF">AKJ08_3026</name>
</gene>
<evidence type="ECO:0000313" key="2">
    <source>
        <dbReference type="Proteomes" id="UP000055590"/>
    </source>
</evidence>
<keyword evidence="2" id="KW-1185">Reference proteome</keyword>
<sequence length="176" mass="18053">MVETAEVIRQVLARGDGLDPWLSFPQRASCFGFGPNKSAIPIGALRLLWAAGWPWSQPCPSCRGTLHAISFGGLLSAGGAKSVCTGCARSFFQQIGGLGTMADLVRASPLMGTEFQPTGMTFGGATTSDGAALRSALGMAAPLPGAGKSEVFNCVVSAQGADSSQLNELQLSDGDK</sequence>
<dbReference type="KEGG" id="vin:AKJ08_3026"/>
<name>A0A0K1PHQ2_9BACT</name>
<accession>A0A0K1PHQ2</accession>
<organism evidence="1 2">
    <name type="scientific">Vulgatibacter incomptus</name>
    <dbReference type="NCBI Taxonomy" id="1391653"/>
    <lineage>
        <taxon>Bacteria</taxon>
        <taxon>Pseudomonadati</taxon>
        <taxon>Myxococcota</taxon>
        <taxon>Myxococcia</taxon>
        <taxon>Myxococcales</taxon>
        <taxon>Cystobacterineae</taxon>
        <taxon>Vulgatibacteraceae</taxon>
        <taxon>Vulgatibacter</taxon>
    </lineage>
</organism>
<reference evidence="1 2" key="1">
    <citation type="submission" date="2015-08" db="EMBL/GenBank/DDBJ databases">
        <authorList>
            <person name="Babu N.S."/>
            <person name="Beckwith C.J."/>
            <person name="Beseler K.G."/>
            <person name="Brison A."/>
            <person name="Carone J.V."/>
            <person name="Caskin T.P."/>
            <person name="Diamond M."/>
            <person name="Durham M.E."/>
            <person name="Foxe J.M."/>
            <person name="Go M."/>
            <person name="Henderson B.A."/>
            <person name="Jones I.B."/>
            <person name="McGettigan J.A."/>
            <person name="Micheletti S.J."/>
            <person name="Nasrallah M.E."/>
            <person name="Ortiz D."/>
            <person name="Piller C.R."/>
            <person name="Privatt S.R."/>
            <person name="Schneider S.L."/>
            <person name="Sharp S."/>
            <person name="Smith T.C."/>
            <person name="Stanton J.D."/>
            <person name="Ullery H.E."/>
            <person name="Wilson R.J."/>
            <person name="Serrano M.G."/>
            <person name="Buck G."/>
            <person name="Lee V."/>
            <person name="Wang Y."/>
            <person name="Carvalho R."/>
            <person name="Voegtly L."/>
            <person name="Shi R."/>
            <person name="Duckworth R."/>
            <person name="Johnson A."/>
            <person name="Loviza R."/>
            <person name="Walstead R."/>
            <person name="Shah Z."/>
            <person name="Kiflezghi M."/>
            <person name="Wade K."/>
            <person name="Ball S.L."/>
            <person name="Bradley K.W."/>
            <person name="Asai D.J."/>
            <person name="Bowman C.A."/>
            <person name="Russell D.A."/>
            <person name="Pope W.H."/>
            <person name="Jacobs-Sera D."/>
            <person name="Hendrix R.W."/>
            <person name="Hatfull G.F."/>
        </authorList>
    </citation>
    <scope>NUCLEOTIDE SEQUENCE [LARGE SCALE GENOMIC DNA]</scope>
    <source>
        <strain evidence="1 2">DSM 27710</strain>
    </source>
</reference>